<dbReference type="AlphaFoldDB" id="Q1YHX2"/>
<organism evidence="2 3">
    <name type="scientific">Aurantimonas manganoxydans (strain ATCC BAA-1229 / DSM 21871 / SI85-9A1)</name>
    <dbReference type="NCBI Taxonomy" id="287752"/>
    <lineage>
        <taxon>Bacteria</taxon>
        <taxon>Pseudomonadati</taxon>
        <taxon>Pseudomonadota</taxon>
        <taxon>Alphaproteobacteria</taxon>
        <taxon>Hyphomicrobiales</taxon>
        <taxon>Aurantimonadaceae</taxon>
        <taxon>Aurantimonas</taxon>
    </lineage>
</organism>
<dbReference type="EMBL" id="AAPJ01000003">
    <property type="protein sequence ID" value="EAS50345.1"/>
    <property type="molecule type" value="Genomic_DNA"/>
</dbReference>
<dbReference type="Proteomes" id="UP000000321">
    <property type="component" value="Unassembled WGS sequence"/>
</dbReference>
<feature type="compositionally biased region" description="Low complexity" evidence="1">
    <location>
        <begin position="274"/>
        <end position="283"/>
    </location>
</feature>
<proteinExistence type="predicted"/>
<dbReference type="BioCyc" id="AURANTIMONAS:SI859A1_01713-MONOMER"/>
<reference evidence="2 3" key="1">
    <citation type="journal article" date="2008" name="Appl. Environ. Microbiol.">
        <title>Genomic insights into Mn(II) oxidation by the marine alphaproteobacterium Aurantimonas sp. strain SI85-9A1.</title>
        <authorList>
            <person name="Dick G.J."/>
            <person name="Podell S."/>
            <person name="Johnson H.A."/>
            <person name="Rivera-Espinoza Y."/>
            <person name="Bernier-Latmani R."/>
            <person name="McCarthy J.K."/>
            <person name="Torpey J.W."/>
            <person name="Clement B.G."/>
            <person name="Gaasterland T."/>
            <person name="Tebo B.M."/>
        </authorList>
    </citation>
    <scope>NUCLEOTIDE SEQUENCE [LARGE SCALE GENOMIC DNA]</scope>
    <source>
        <strain evidence="2 3">SI85-9A1</strain>
    </source>
</reference>
<evidence type="ECO:0000313" key="2">
    <source>
        <dbReference type="EMBL" id="EAS50345.1"/>
    </source>
</evidence>
<feature type="region of interest" description="Disordered" evidence="1">
    <location>
        <begin position="241"/>
        <end position="294"/>
    </location>
</feature>
<feature type="region of interest" description="Disordered" evidence="1">
    <location>
        <begin position="1"/>
        <end position="26"/>
    </location>
</feature>
<sequence length="294" mass="30714">MPKRGRRRPPEGGRHAALHNSGGAAAAGEPTHNFAARLSFKRAMSHCLASSPRLRPVRLLASAVMVAAVSGAVPVRAQMVDADAVTLRTIEGRLNEAGICTSLTFDLRVVSALVGFPIPSFIPIDTNLRWNQSRHTVTRFASTPTEVRLDFEMGCQPGSNGAVLEFIGLEPKDVRLADAVACAGERAGDGSLETLVCTPEGRIGRFLSKTMMGLSAKVGRLLPMNLAVPVSQVVAPFGPTRPADAATTAPASADPLVEPDAPPALPEGPDHLPAAEAGNAEAATDNKVTETGPR</sequence>
<protein>
    <submittedName>
        <fullName evidence="2">Uncharacterized protein</fullName>
    </submittedName>
</protein>
<evidence type="ECO:0000313" key="3">
    <source>
        <dbReference type="Proteomes" id="UP000000321"/>
    </source>
</evidence>
<dbReference type="HOGENOM" id="CLU_946000_0_0_5"/>
<keyword evidence="3" id="KW-1185">Reference proteome</keyword>
<gene>
    <name evidence="2" type="ORF">SI859A1_01713</name>
</gene>
<evidence type="ECO:0000256" key="1">
    <source>
        <dbReference type="SAM" id="MobiDB-lite"/>
    </source>
</evidence>
<comment type="caution">
    <text evidence="2">The sequence shown here is derived from an EMBL/GenBank/DDBJ whole genome shotgun (WGS) entry which is preliminary data.</text>
</comment>
<feature type="compositionally biased region" description="Low complexity" evidence="1">
    <location>
        <begin position="241"/>
        <end position="255"/>
    </location>
</feature>
<name>Q1YHX2_AURMS</name>
<accession>Q1YHX2</accession>